<protein>
    <submittedName>
        <fullName evidence="1">DNA alkylation repair protein</fullName>
    </submittedName>
</protein>
<evidence type="ECO:0000313" key="1">
    <source>
        <dbReference type="EMBL" id="GGH79584.1"/>
    </source>
</evidence>
<dbReference type="InterPro" id="IPR016024">
    <property type="entry name" value="ARM-type_fold"/>
</dbReference>
<keyword evidence="2" id="KW-1185">Reference proteome</keyword>
<gene>
    <name evidence="1" type="ORF">GCM10011379_49170</name>
</gene>
<dbReference type="InterPro" id="IPR014825">
    <property type="entry name" value="DNA_alkylation"/>
</dbReference>
<dbReference type="AlphaFoldDB" id="A0A917J5E6"/>
<reference evidence="1" key="2">
    <citation type="submission" date="2020-09" db="EMBL/GenBank/DDBJ databases">
        <authorList>
            <person name="Sun Q."/>
            <person name="Zhou Y."/>
        </authorList>
    </citation>
    <scope>NUCLEOTIDE SEQUENCE</scope>
    <source>
        <strain evidence="1">CGMCC 1.15290</strain>
    </source>
</reference>
<dbReference type="EMBL" id="BMIB01000005">
    <property type="protein sequence ID" value="GGH79584.1"/>
    <property type="molecule type" value="Genomic_DNA"/>
</dbReference>
<dbReference type="Pfam" id="PF08713">
    <property type="entry name" value="DNA_alkylation"/>
    <property type="match status" value="1"/>
</dbReference>
<name>A0A917J5E6_9BACT</name>
<comment type="caution">
    <text evidence="1">The sequence shown here is derived from an EMBL/GenBank/DDBJ whole genome shotgun (WGS) entry which is preliminary data.</text>
</comment>
<proteinExistence type="predicted"/>
<dbReference type="PROSITE" id="PS50077">
    <property type="entry name" value="HEAT_REPEAT"/>
    <property type="match status" value="1"/>
</dbReference>
<evidence type="ECO:0000313" key="2">
    <source>
        <dbReference type="Proteomes" id="UP000627292"/>
    </source>
</evidence>
<accession>A0A917J5E6</accession>
<dbReference type="Proteomes" id="UP000627292">
    <property type="component" value="Unassembled WGS sequence"/>
</dbReference>
<organism evidence="1 2">
    <name type="scientific">Filimonas zeae</name>
    <dbReference type="NCBI Taxonomy" id="1737353"/>
    <lineage>
        <taxon>Bacteria</taxon>
        <taxon>Pseudomonadati</taxon>
        <taxon>Bacteroidota</taxon>
        <taxon>Chitinophagia</taxon>
        <taxon>Chitinophagales</taxon>
        <taxon>Chitinophagaceae</taxon>
        <taxon>Filimonas</taxon>
    </lineage>
</organism>
<dbReference type="SUPFAM" id="SSF48371">
    <property type="entry name" value="ARM repeat"/>
    <property type="match status" value="1"/>
</dbReference>
<dbReference type="RefSeq" id="WP_188957504.1">
    <property type="nucleotide sequence ID" value="NZ_BMIB01000005.1"/>
</dbReference>
<dbReference type="Gene3D" id="1.25.40.290">
    <property type="entry name" value="ARM repeat domains"/>
    <property type="match status" value="1"/>
</dbReference>
<sequence>MSLIKDIYSPAFYASFSNTVAKEVTGFDKKDFTKQIFSDAFAHMEWKERMQHTTRVLHNFLPENFAEATQIIAAIIQRLQANPTGDTLAYIFLADYISAYGLDDFDSAVAAMETVTQFISCEFAVRPFLLKYEKAMLKQMKLWTKHPSDKVRRFASEGSRPRLPWAMAISSLKKDPAPIIPILENLKNDPSEWVRKSVANNLNDIAKDHPAIVLDIAARWSGKSSETDAIVKHGCRTLLKQGHPEVLKHYGLISSCLTVSALKVLTPEVPVGAYVEFGFSVKNESDTAQTVRLEYGVYYKKAKGHNARKVFKISERILQPGETLKVQRKQSFKLITTRVFYPGQHQLSVIVNGEEKAIKKFTLTEA</sequence>
<dbReference type="InterPro" id="IPR021133">
    <property type="entry name" value="HEAT_type_2"/>
</dbReference>
<reference evidence="1" key="1">
    <citation type="journal article" date="2014" name="Int. J. Syst. Evol. Microbiol.">
        <title>Complete genome sequence of Corynebacterium casei LMG S-19264T (=DSM 44701T), isolated from a smear-ripened cheese.</title>
        <authorList>
            <consortium name="US DOE Joint Genome Institute (JGI-PGF)"/>
            <person name="Walter F."/>
            <person name="Albersmeier A."/>
            <person name="Kalinowski J."/>
            <person name="Ruckert C."/>
        </authorList>
    </citation>
    <scope>NUCLEOTIDE SEQUENCE</scope>
    <source>
        <strain evidence="1">CGMCC 1.15290</strain>
    </source>
</reference>